<dbReference type="SUPFAM" id="SSF57701">
    <property type="entry name" value="Zn2/Cys6 DNA-binding domain"/>
    <property type="match status" value="1"/>
</dbReference>
<comment type="caution">
    <text evidence="7">The sequence shown here is derived from an EMBL/GenBank/DDBJ whole genome shotgun (WGS) entry which is preliminary data.</text>
</comment>
<keyword evidence="4" id="KW-0539">Nucleus</keyword>
<name>A0A0F8V663_9EURO</name>
<proteinExistence type="predicted"/>
<dbReference type="Pfam" id="PF00172">
    <property type="entry name" value="Zn_clus"/>
    <property type="match status" value="1"/>
</dbReference>
<dbReference type="GO" id="GO:0008270">
    <property type="term" value="F:zinc ion binding"/>
    <property type="evidence" value="ECO:0007669"/>
    <property type="project" value="InterPro"/>
</dbReference>
<gene>
    <name evidence="7" type="ORF">ARAM_001887</name>
</gene>
<dbReference type="EMBL" id="JZBS01002491">
    <property type="protein sequence ID" value="KKK18476.1"/>
    <property type="molecule type" value="Genomic_DNA"/>
</dbReference>
<accession>A0A0F8V663</accession>
<keyword evidence="3" id="KW-0804">Transcription</keyword>
<dbReference type="AlphaFoldDB" id="A0A0F8V663"/>
<evidence type="ECO:0000256" key="2">
    <source>
        <dbReference type="ARBA" id="ARBA00023125"/>
    </source>
</evidence>
<keyword evidence="8" id="KW-1185">Reference proteome</keyword>
<evidence type="ECO:0000259" key="6">
    <source>
        <dbReference type="SMART" id="SM00066"/>
    </source>
</evidence>
<evidence type="ECO:0000313" key="8">
    <source>
        <dbReference type="Proteomes" id="UP000034291"/>
    </source>
</evidence>
<evidence type="ECO:0000313" key="7">
    <source>
        <dbReference type="EMBL" id="KKK18476.1"/>
    </source>
</evidence>
<dbReference type="Gene3D" id="4.10.240.10">
    <property type="entry name" value="Zn(2)-C6 fungal-type DNA-binding domain"/>
    <property type="match status" value="1"/>
</dbReference>
<dbReference type="GO" id="GO:0000981">
    <property type="term" value="F:DNA-binding transcription factor activity, RNA polymerase II-specific"/>
    <property type="evidence" value="ECO:0007669"/>
    <property type="project" value="InterPro"/>
</dbReference>
<dbReference type="OrthoDB" id="3525185at2759"/>
<feature type="region of interest" description="Disordered" evidence="5">
    <location>
        <begin position="434"/>
        <end position="477"/>
    </location>
</feature>
<evidence type="ECO:0000256" key="4">
    <source>
        <dbReference type="ARBA" id="ARBA00023242"/>
    </source>
</evidence>
<dbReference type="STRING" id="308745.A0A0F8V663"/>
<dbReference type="Proteomes" id="UP000034291">
    <property type="component" value="Unassembled WGS sequence"/>
</dbReference>
<reference evidence="7 8" key="1">
    <citation type="submission" date="2015-02" db="EMBL/GenBank/DDBJ databases">
        <title>Draft Genome Sequences of Two Closely-Related Aflatoxigenic Aspergillus Species Obtained from the Cote d'Ivoire.</title>
        <authorList>
            <person name="Moore G.G."/>
            <person name="Beltz S.B."/>
            <person name="Mack B.M."/>
        </authorList>
    </citation>
    <scope>NUCLEOTIDE SEQUENCE [LARGE SCALE GENOMIC DNA]</scope>
    <source>
        <strain evidence="7 8">SRRC1468</strain>
    </source>
</reference>
<evidence type="ECO:0000256" key="1">
    <source>
        <dbReference type="ARBA" id="ARBA00023015"/>
    </source>
</evidence>
<keyword evidence="1" id="KW-0805">Transcription regulation</keyword>
<organism evidence="7 8">
    <name type="scientific">Aspergillus rambellii</name>
    <dbReference type="NCBI Taxonomy" id="308745"/>
    <lineage>
        <taxon>Eukaryota</taxon>
        <taxon>Fungi</taxon>
        <taxon>Dikarya</taxon>
        <taxon>Ascomycota</taxon>
        <taxon>Pezizomycotina</taxon>
        <taxon>Eurotiomycetes</taxon>
        <taxon>Eurotiomycetidae</taxon>
        <taxon>Eurotiales</taxon>
        <taxon>Aspergillaceae</taxon>
        <taxon>Aspergillus</taxon>
        <taxon>Aspergillus subgen. Nidulantes</taxon>
    </lineage>
</organism>
<evidence type="ECO:0000256" key="5">
    <source>
        <dbReference type="SAM" id="MobiDB-lite"/>
    </source>
</evidence>
<feature type="domain" description="Zn(2)-C6 fungal-type" evidence="6">
    <location>
        <begin position="5"/>
        <end position="50"/>
    </location>
</feature>
<sequence>MVYPGGPSRGCYTCRARKVKQCDEMKPVCQRCMKGNRTCGGYRVLDSNPSKKTRKRPSSHQLQPTKGASIPPIAPSFSQVTLNSSHNRFGFSDFSFSVPKQNLVEKQLAHCAGSPSSVHGQFDPCAFYAHILRLPQAQSLYGGCLAALPSVLSELDGLSPLLPALSALILTFVAERREYGAPAVADAIGCYGSALQLTRQVVEERNESRTCELILTIFILAMYDDLANEDHSKSTSNPHLEAAIAFVRTQKNKDFQNETNVKLYGALLSRALCTCFDTENTSHSNEFFSIFTIDELYALQAALSKPSPASPNSFIHLYTCKLLILNLQLRQIEFAWPFLEAPLLTISSFLETISSLDHQLAKWPRSLPPEWKHMTIQLPENSVDIWAASAHIYPTFWAGNGWAQYRTLRVVLQCLRLRCYDLLTQFAYDDRSGSGGNSTGHASASPSSFSPSSDAASSTSTSTSCSGSTVSSYNDRTTSPSLHDLASDIATTHSKIRALTADICASMPYHLGYRAVSGEIRYPSEGFPHGKYARLISACHIVWPLYVAGIVEGVTVTQRLWVSRQLDFIGREMGVGKAVVLAGLVRGAALGDVTLAMEYTDMW</sequence>
<protein>
    <recommendedName>
        <fullName evidence="6">Zn(2)-C6 fungal-type domain-containing protein</fullName>
    </recommendedName>
</protein>
<dbReference type="InterPro" id="IPR036864">
    <property type="entry name" value="Zn2-C6_fun-type_DNA-bd_sf"/>
</dbReference>
<dbReference type="SMART" id="SM00066">
    <property type="entry name" value="GAL4"/>
    <property type="match status" value="1"/>
</dbReference>
<dbReference type="PANTHER" id="PTHR38791:SF5">
    <property type="entry name" value="TRANSCRIPTION FACTOR DBAG-RELATED"/>
    <property type="match status" value="1"/>
</dbReference>
<keyword evidence="2" id="KW-0238">DNA-binding</keyword>
<dbReference type="CDD" id="cd00067">
    <property type="entry name" value="GAL4"/>
    <property type="match status" value="1"/>
</dbReference>
<feature type="region of interest" description="Disordered" evidence="5">
    <location>
        <begin position="43"/>
        <end position="71"/>
    </location>
</feature>
<feature type="compositionally biased region" description="Low complexity" evidence="5">
    <location>
        <begin position="439"/>
        <end position="472"/>
    </location>
</feature>
<dbReference type="GO" id="GO:0003677">
    <property type="term" value="F:DNA binding"/>
    <property type="evidence" value="ECO:0007669"/>
    <property type="project" value="UniProtKB-KW"/>
</dbReference>
<dbReference type="InterPro" id="IPR001138">
    <property type="entry name" value="Zn2Cys6_DnaBD"/>
</dbReference>
<evidence type="ECO:0000256" key="3">
    <source>
        <dbReference type="ARBA" id="ARBA00023163"/>
    </source>
</evidence>
<dbReference type="PANTHER" id="PTHR38791">
    <property type="entry name" value="ZN(II)2CYS6 TRANSCRIPTION FACTOR (EUROFUNG)-RELATED-RELATED"/>
    <property type="match status" value="1"/>
</dbReference>
<dbReference type="InterPro" id="IPR053175">
    <property type="entry name" value="DHMBA_Reg_Transcription_Factor"/>
</dbReference>